<dbReference type="KEGG" id="halc:EY643_04955"/>
<dbReference type="EMBL" id="CP036422">
    <property type="protein sequence ID" value="QFU75047.1"/>
    <property type="molecule type" value="Genomic_DNA"/>
</dbReference>
<organism evidence="1 2">
    <name type="scientific">Halioglobus maricola</name>
    <dbReference type="NCBI Taxonomy" id="2601894"/>
    <lineage>
        <taxon>Bacteria</taxon>
        <taxon>Pseudomonadati</taxon>
        <taxon>Pseudomonadota</taxon>
        <taxon>Gammaproteobacteria</taxon>
        <taxon>Cellvibrionales</taxon>
        <taxon>Halieaceae</taxon>
        <taxon>Halioglobus</taxon>
    </lineage>
</organism>
<gene>
    <name evidence="1" type="ORF">EY643_04955</name>
</gene>
<dbReference type="AlphaFoldDB" id="A0A5P9NGU8"/>
<accession>A0A5P9NGU8</accession>
<proteinExistence type="predicted"/>
<name>A0A5P9NGU8_9GAMM</name>
<sequence length="228" mass="25575">MAKPPSRRSNTQEIDRFLKQSRDITEFRRHQPRLLFAIDATASRQPTWDSACHLQGEMFRAASGIASLRVQLSYYRGFNDFFASPWLDDSKQLASTMARVQCEGGHTQIRRLLRHALQEHRQEPLRALVFIGDAVEESPDSLCQLAGECGILKLPLFMFQEGGEPQVEQCYRRMASLSRGGYARFDQRSASKLASLLGAVARYAAGGTAALEKQGGEGDKLLLDQLKR</sequence>
<dbReference type="SUPFAM" id="SSF53300">
    <property type="entry name" value="vWA-like"/>
    <property type="match status" value="1"/>
</dbReference>
<keyword evidence="2" id="KW-1185">Reference proteome</keyword>
<protein>
    <submittedName>
        <fullName evidence="1">VWA domain-containing protein</fullName>
    </submittedName>
</protein>
<evidence type="ECO:0000313" key="1">
    <source>
        <dbReference type="EMBL" id="QFU75047.1"/>
    </source>
</evidence>
<reference evidence="1 2" key="1">
    <citation type="submission" date="2019-02" db="EMBL/GenBank/DDBJ databases">
        <authorList>
            <person name="Li S.-H."/>
        </authorList>
    </citation>
    <scope>NUCLEOTIDE SEQUENCE [LARGE SCALE GENOMIC DNA]</scope>
    <source>
        <strain evidence="1 2">IMCC14385</strain>
    </source>
</reference>
<dbReference type="RefSeq" id="WP_152661153.1">
    <property type="nucleotide sequence ID" value="NZ_CP036422.1"/>
</dbReference>
<evidence type="ECO:0000313" key="2">
    <source>
        <dbReference type="Proteomes" id="UP000326287"/>
    </source>
</evidence>
<dbReference type="InterPro" id="IPR036465">
    <property type="entry name" value="vWFA_dom_sf"/>
</dbReference>
<dbReference type="Proteomes" id="UP000326287">
    <property type="component" value="Chromosome"/>
</dbReference>
<dbReference type="OrthoDB" id="5430236at2"/>